<sequence length="101" mass="11617">DKHWLLRQGPHPLPAGVVDEVDEFFRDRWRSLLSVDDLVSDVYNSLAEKGMIDNTFIVFTSDHGYHLGQFSQPIDKRQPYEFDIRVPLYVRGPGVEAGSTR</sequence>
<dbReference type="InterPro" id="IPR017850">
    <property type="entry name" value="Alkaline_phosphatase_core_sf"/>
</dbReference>
<dbReference type="Gene3D" id="3.40.720.10">
    <property type="entry name" value="Alkaline Phosphatase, subunit A"/>
    <property type="match status" value="1"/>
</dbReference>
<evidence type="ECO:0000256" key="1">
    <source>
        <dbReference type="ARBA" id="ARBA00001913"/>
    </source>
</evidence>
<dbReference type="Pfam" id="PF00884">
    <property type="entry name" value="Sulfatase"/>
    <property type="match status" value="1"/>
</dbReference>
<dbReference type="PANTHER" id="PTHR43108:SF8">
    <property type="entry name" value="SD21168P"/>
    <property type="match status" value="1"/>
</dbReference>
<gene>
    <name evidence="4" type="ORF">NMOB1V02_LOCUS13549</name>
</gene>
<dbReference type="EMBL" id="CAJPEX010031729">
    <property type="protein sequence ID" value="CAG0926099.1"/>
    <property type="molecule type" value="Genomic_DNA"/>
</dbReference>
<reference evidence="4" key="1">
    <citation type="submission" date="2020-11" db="EMBL/GenBank/DDBJ databases">
        <authorList>
            <person name="Tran Van P."/>
        </authorList>
    </citation>
    <scope>NUCLEOTIDE SEQUENCE</scope>
</reference>
<accession>A0A7R9GKL6</accession>
<feature type="non-terminal residue" evidence="4">
    <location>
        <position position="101"/>
    </location>
</feature>
<dbReference type="Proteomes" id="UP000678499">
    <property type="component" value="Unassembled WGS sequence"/>
</dbReference>
<comment type="cofactor">
    <cofactor evidence="1">
        <name>Ca(2+)</name>
        <dbReference type="ChEBI" id="CHEBI:29108"/>
    </cofactor>
</comment>
<dbReference type="EMBL" id="OA913766">
    <property type="protein sequence ID" value="CAD7285947.1"/>
    <property type="molecule type" value="Genomic_DNA"/>
</dbReference>
<name>A0A7R9GKL6_9CRUS</name>
<dbReference type="AlphaFoldDB" id="A0A7R9GKL6"/>
<dbReference type="PANTHER" id="PTHR43108">
    <property type="entry name" value="N-ACETYLGLUCOSAMINE-6-SULFATASE FAMILY MEMBER"/>
    <property type="match status" value="1"/>
</dbReference>
<feature type="domain" description="Sulfatase N-terminal" evidence="3">
    <location>
        <begin position="23"/>
        <end position="97"/>
    </location>
</feature>
<dbReference type="OrthoDB" id="96314at2759"/>
<comment type="similarity">
    <text evidence="2">Belongs to the sulfatase family.</text>
</comment>
<organism evidence="4">
    <name type="scientific">Notodromas monacha</name>
    <dbReference type="NCBI Taxonomy" id="399045"/>
    <lineage>
        <taxon>Eukaryota</taxon>
        <taxon>Metazoa</taxon>
        <taxon>Ecdysozoa</taxon>
        <taxon>Arthropoda</taxon>
        <taxon>Crustacea</taxon>
        <taxon>Oligostraca</taxon>
        <taxon>Ostracoda</taxon>
        <taxon>Podocopa</taxon>
        <taxon>Podocopida</taxon>
        <taxon>Cypridocopina</taxon>
        <taxon>Cypridoidea</taxon>
        <taxon>Cyprididae</taxon>
        <taxon>Notodromas</taxon>
    </lineage>
</organism>
<dbReference type="GO" id="GO:0005539">
    <property type="term" value="F:glycosaminoglycan binding"/>
    <property type="evidence" value="ECO:0007669"/>
    <property type="project" value="TreeGrafter"/>
</dbReference>
<dbReference type="InterPro" id="IPR000917">
    <property type="entry name" value="Sulfatase_N"/>
</dbReference>
<evidence type="ECO:0000313" key="5">
    <source>
        <dbReference type="Proteomes" id="UP000678499"/>
    </source>
</evidence>
<keyword evidence="5" id="KW-1185">Reference proteome</keyword>
<evidence type="ECO:0000256" key="2">
    <source>
        <dbReference type="ARBA" id="ARBA00008779"/>
    </source>
</evidence>
<evidence type="ECO:0000259" key="3">
    <source>
        <dbReference type="Pfam" id="PF00884"/>
    </source>
</evidence>
<protein>
    <recommendedName>
        <fullName evidence="3">Sulfatase N-terminal domain-containing protein</fullName>
    </recommendedName>
</protein>
<dbReference type="SUPFAM" id="SSF53649">
    <property type="entry name" value="Alkaline phosphatase-like"/>
    <property type="match status" value="1"/>
</dbReference>
<evidence type="ECO:0000313" key="4">
    <source>
        <dbReference type="EMBL" id="CAD7285947.1"/>
    </source>
</evidence>
<proteinExistence type="inferred from homology"/>
<dbReference type="GO" id="GO:0008449">
    <property type="term" value="F:N-acetylglucosamine-6-sulfatase activity"/>
    <property type="evidence" value="ECO:0007669"/>
    <property type="project" value="TreeGrafter"/>
</dbReference>
<feature type="non-terminal residue" evidence="4">
    <location>
        <position position="1"/>
    </location>
</feature>